<dbReference type="RefSeq" id="WP_245763461.1">
    <property type="nucleotide sequence ID" value="NZ_FNYE01000038.1"/>
</dbReference>
<reference evidence="2" key="1">
    <citation type="submission" date="2016-10" db="EMBL/GenBank/DDBJ databases">
        <authorList>
            <person name="Varghese N."/>
            <person name="Submissions S."/>
        </authorList>
    </citation>
    <scope>NUCLEOTIDE SEQUENCE [LARGE SCALE GENOMIC DNA]</scope>
    <source>
        <strain evidence="2">LMG 26031</strain>
    </source>
</reference>
<sequence>MNEALFESPGGTWVSARQVLFVDYDGTLHRGDAYRTPNGIVSSHPSIQLFEYAHILAEAIAPYPDLELVLSTSWVKAIGFNRARDSLPLPELRSRVIGATYHTKFYDRHVWNQIPRGEQIRRYVGRHHLASWLAIDDRDDGFGNARAHLVLCDTSNGLGREDTQHALKHALFAEFGQR</sequence>
<organism evidence="1 2">
    <name type="scientific">Paraburkholderia diazotrophica</name>
    <dbReference type="NCBI Taxonomy" id="667676"/>
    <lineage>
        <taxon>Bacteria</taxon>
        <taxon>Pseudomonadati</taxon>
        <taxon>Pseudomonadota</taxon>
        <taxon>Betaproteobacteria</taxon>
        <taxon>Burkholderiales</taxon>
        <taxon>Burkholderiaceae</taxon>
        <taxon>Paraburkholderia</taxon>
    </lineage>
</organism>
<accession>A0A1H7E0P8</accession>
<dbReference type="AlphaFoldDB" id="A0A1H7E0P8"/>
<dbReference type="EMBL" id="FNYE01000038">
    <property type="protein sequence ID" value="SEK07254.1"/>
    <property type="molecule type" value="Genomic_DNA"/>
</dbReference>
<dbReference type="Proteomes" id="UP000198866">
    <property type="component" value="Unassembled WGS sequence"/>
</dbReference>
<name>A0A1H7E0P8_9BURK</name>
<evidence type="ECO:0000313" key="1">
    <source>
        <dbReference type="EMBL" id="SEK07254.1"/>
    </source>
</evidence>
<dbReference type="STRING" id="667676.SAMN05192539_103823"/>
<protein>
    <recommendedName>
        <fullName evidence="3">5' nucleotidase, deoxy (Pyrimidine), type C protein (NT5C)</fullName>
    </recommendedName>
</protein>
<keyword evidence="2" id="KW-1185">Reference proteome</keyword>
<proteinExistence type="predicted"/>
<evidence type="ECO:0008006" key="3">
    <source>
        <dbReference type="Google" id="ProtNLM"/>
    </source>
</evidence>
<evidence type="ECO:0000313" key="2">
    <source>
        <dbReference type="Proteomes" id="UP000198866"/>
    </source>
</evidence>
<dbReference type="Pfam" id="PF18143">
    <property type="entry name" value="HAD_SAK_2"/>
    <property type="match status" value="1"/>
</dbReference>
<gene>
    <name evidence="1" type="ORF">SAMN05192539_103823</name>
</gene>